<keyword evidence="1" id="KW-0131">Cell cycle</keyword>
<comment type="subcellular location">
    <subcellularLocation>
        <location evidence="1">Periplasm</location>
    </subcellularLocation>
</comment>
<dbReference type="Gene3D" id="1.20.5.110">
    <property type="match status" value="1"/>
</dbReference>
<keyword evidence="1" id="KW-0132">Cell division</keyword>
<dbReference type="RefSeq" id="WP_077670102.1">
    <property type="nucleotide sequence ID" value="NZ_MUFR01000054.1"/>
</dbReference>
<gene>
    <name evidence="1" type="primary">cpoB</name>
    <name evidence="5" type="ORF">BZJ21_13995</name>
</gene>
<reference evidence="6" key="1">
    <citation type="submission" date="2017-01" db="EMBL/GenBank/DDBJ databases">
        <title>Draft genome of the species Salinivibrio costicola subsp. alcaliphilus.</title>
        <authorList>
            <person name="Lopez-Hermoso C."/>
            <person name="De La Haba R."/>
            <person name="Sanchez-Porro C."/>
            <person name="Ventosa A."/>
        </authorList>
    </citation>
    <scope>NUCLEOTIDE SEQUENCE [LARGE SCALE GENOMIC DNA]</scope>
    <source>
        <strain evidence="6">CBH448</strain>
    </source>
</reference>
<keyword evidence="1" id="KW-0732">Signal</keyword>
<comment type="function">
    <text evidence="1">Mediates coordination of peptidoglycan synthesis and outer membrane constriction during cell division.</text>
</comment>
<comment type="similarity">
    <text evidence="1">Belongs to the CpoB family.</text>
</comment>
<dbReference type="Pfam" id="PF16331">
    <property type="entry name" value="TolA_bind_tri"/>
    <property type="match status" value="1"/>
</dbReference>
<keyword evidence="1" id="KW-0574">Periplasm</keyword>
<evidence type="ECO:0000259" key="4">
    <source>
        <dbReference type="Pfam" id="PF16331"/>
    </source>
</evidence>
<dbReference type="PROSITE" id="PS50005">
    <property type="entry name" value="TPR"/>
    <property type="match status" value="2"/>
</dbReference>
<feature type="chain" id="PRO_5044904982" description="Cell division coordinator CpoB" evidence="1">
    <location>
        <begin position="22"/>
        <end position="245"/>
    </location>
</feature>
<accession>A0ABX3KMC1</accession>
<sequence length="245" mass="27392" precursor="true">MNSNSVRTLALALLVSVAAPAAATSAPVTEVGAGGSAVDRLERMLQARNQMQLDMQRQLDQMAQELSTLRGSVERNSYDIKQMVERQRDLYREVDTLRTTKQTPEKSKDEKEQTIEGSAVRFTDDKSENAAYEAAVNLILKEKDYQGATKAFNAFLSQYPESVYTANAHYWLGQLYFSKSEFEQANQEFTAVSKFKDSNKRADALLKLGLIAQKQGNGDQADQYFQQVIDTYPDSTSAKQAKNAM</sequence>
<dbReference type="InterPro" id="IPR014162">
    <property type="entry name" value="CpoB_C"/>
</dbReference>
<feature type="domain" description="YbgF trimerisation" evidence="4">
    <location>
        <begin position="38"/>
        <end position="106"/>
    </location>
</feature>
<protein>
    <recommendedName>
        <fullName evidence="1">Cell division coordinator CpoB</fullName>
    </recommendedName>
</protein>
<evidence type="ECO:0000256" key="2">
    <source>
        <dbReference type="PROSITE-ProRule" id="PRU00339"/>
    </source>
</evidence>
<keyword evidence="2" id="KW-0802">TPR repeat</keyword>
<evidence type="ECO:0000313" key="5">
    <source>
        <dbReference type="EMBL" id="OOF32840.1"/>
    </source>
</evidence>
<name>A0ABX3KMC1_SALCS</name>
<keyword evidence="6" id="KW-1185">Reference proteome</keyword>
<feature type="repeat" description="TPR" evidence="2">
    <location>
        <begin position="166"/>
        <end position="199"/>
    </location>
</feature>
<organism evidence="5 6">
    <name type="scientific">Salinivibrio costicola subsp. alcaliphilus</name>
    <dbReference type="NCBI Taxonomy" id="272773"/>
    <lineage>
        <taxon>Bacteria</taxon>
        <taxon>Pseudomonadati</taxon>
        <taxon>Pseudomonadota</taxon>
        <taxon>Gammaproteobacteria</taxon>
        <taxon>Vibrionales</taxon>
        <taxon>Vibrionaceae</taxon>
        <taxon>Salinivibrio</taxon>
    </lineage>
</organism>
<dbReference type="InterPro" id="IPR034706">
    <property type="entry name" value="CpoB"/>
</dbReference>
<evidence type="ECO:0000256" key="1">
    <source>
        <dbReference type="HAMAP-Rule" id="MF_02066"/>
    </source>
</evidence>
<evidence type="ECO:0000313" key="6">
    <source>
        <dbReference type="Proteomes" id="UP000189431"/>
    </source>
</evidence>
<dbReference type="InterPro" id="IPR011990">
    <property type="entry name" value="TPR-like_helical_dom_sf"/>
</dbReference>
<dbReference type="EMBL" id="MUFR01000054">
    <property type="protein sequence ID" value="OOF32840.1"/>
    <property type="molecule type" value="Genomic_DNA"/>
</dbReference>
<feature type="compositionally biased region" description="Basic and acidic residues" evidence="3">
    <location>
        <begin position="95"/>
        <end position="114"/>
    </location>
</feature>
<dbReference type="Pfam" id="PF13174">
    <property type="entry name" value="TPR_6"/>
    <property type="match status" value="2"/>
</dbReference>
<feature type="region of interest" description="Disordered" evidence="3">
    <location>
        <begin position="95"/>
        <end position="115"/>
    </location>
</feature>
<proteinExistence type="inferred from homology"/>
<comment type="caution">
    <text evidence="5">The sequence shown here is derived from an EMBL/GenBank/DDBJ whole genome shotgun (WGS) entry which is preliminary data.</text>
</comment>
<dbReference type="SUPFAM" id="SSF48452">
    <property type="entry name" value="TPR-like"/>
    <property type="match status" value="1"/>
</dbReference>
<dbReference type="NCBIfam" id="TIGR02795">
    <property type="entry name" value="tol_pal_ybgF"/>
    <property type="match status" value="1"/>
</dbReference>
<dbReference type="InterPro" id="IPR019734">
    <property type="entry name" value="TPR_rpt"/>
</dbReference>
<dbReference type="Gene3D" id="1.25.40.10">
    <property type="entry name" value="Tetratricopeptide repeat domain"/>
    <property type="match status" value="1"/>
</dbReference>
<feature type="signal peptide" evidence="1">
    <location>
        <begin position="1"/>
        <end position="21"/>
    </location>
</feature>
<dbReference type="InterPro" id="IPR032519">
    <property type="entry name" value="YbgF_tri"/>
</dbReference>
<evidence type="ECO:0000256" key="3">
    <source>
        <dbReference type="SAM" id="MobiDB-lite"/>
    </source>
</evidence>
<feature type="repeat" description="TPR" evidence="2">
    <location>
        <begin position="202"/>
        <end position="235"/>
    </location>
</feature>
<dbReference type="Proteomes" id="UP000189431">
    <property type="component" value="Unassembled WGS sequence"/>
</dbReference>
<dbReference type="SMART" id="SM00028">
    <property type="entry name" value="TPR"/>
    <property type="match status" value="2"/>
</dbReference>
<dbReference type="HAMAP" id="MF_02066">
    <property type="entry name" value="CpoB"/>
    <property type="match status" value="1"/>
</dbReference>